<comment type="similarity">
    <text evidence="1">Belongs to the UPF0749 family.</text>
</comment>
<keyword evidence="3" id="KW-0472">Membrane</keyword>
<dbReference type="RefSeq" id="WP_251221939.1">
    <property type="nucleotide sequence ID" value="NZ_JAMBOL010000002.1"/>
</dbReference>
<keyword evidence="3" id="KW-1133">Transmembrane helix</keyword>
<evidence type="ECO:0000313" key="4">
    <source>
        <dbReference type="EMBL" id="MCM3713108.1"/>
    </source>
</evidence>
<dbReference type="PANTHER" id="PTHR37313">
    <property type="entry name" value="UPF0749 PROTEIN RV1825"/>
    <property type="match status" value="1"/>
</dbReference>
<evidence type="ECO:0000256" key="1">
    <source>
        <dbReference type="ARBA" id="ARBA00009108"/>
    </source>
</evidence>
<accession>A0A9X2IP16</accession>
<evidence type="ECO:0000256" key="3">
    <source>
        <dbReference type="SAM" id="Phobius"/>
    </source>
</evidence>
<feature type="coiled-coil region" evidence="2">
    <location>
        <begin position="29"/>
        <end position="77"/>
    </location>
</feature>
<comment type="caution">
    <text evidence="4">The sequence shown here is derived from an EMBL/GenBank/DDBJ whole genome shotgun (WGS) entry which is preliminary data.</text>
</comment>
<feature type="transmembrane region" description="Helical" evidence="3">
    <location>
        <begin position="5"/>
        <end position="24"/>
    </location>
</feature>
<proteinExistence type="inferred from homology"/>
<sequence>MQQKWIFTIITFLIGFMLAIQFHTTQEPVVRDTRDVRELRRELMAEQERHQQLNSEIEKAQALLAQYEQTLHNREDDISDVLSEQIAALRKEAGLEEEVGPGLLVTIDSLYHEQFFGQARRTPPADVFRFLINELNIYGAESIAVENERIISTSAFRDVNNMTHLNSRRLPPLPIEVKVLSEKAETLQNQMVVSESVEYFEIEGFSVTFEIVEELELPAYDQTPRVRYMEEVKEE</sequence>
<dbReference type="Gene3D" id="3.30.70.1880">
    <property type="entry name" value="Protein of unknown function DUF881"/>
    <property type="match status" value="1"/>
</dbReference>
<dbReference type="EMBL" id="JAMBOL010000002">
    <property type="protein sequence ID" value="MCM3713108.1"/>
    <property type="molecule type" value="Genomic_DNA"/>
</dbReference>
<dbReference type="InterPro" id="IPR010273">
    <property type="entry name" value="DUF881"/>
</dbReference>
<dbReference type="Proteomes" id="UP001139179">
    <property type="component" value="Unassembled WGS sequence"/>
</dbReference>
<dbReference type="AlphaFoldDB" id="A0A9X2IP16"/>
<dbReference type="PANTHER" id="PTHR37313:SF2">
    <property type="entry name" value="UPF0749 PROTEIN YLXX"/>
    <property type="match status" value="1"/>
</dbReference>
<keyword evidence="5" id="KW-1185">Reference proteome</keyword>
<keyword evidence="2" id="KW-0175">Coiled coil</keyword>
<evidence type="ECO:0000256" key="2">
    <source>
        <dbReference type="SAM" id="Coils"/>
    </source>
</evidence>
<dbReference type="Pfam" id="PF05949">
    <property type="entry name" value="DUF881"/>
    <property type="match status" value="1"/>
</dbReference>
<organism evidence="4 5">
    <name type="scientific">Halalkalibacter oceani</name>
    <dbReference type="NCBI Taxonomy" id="1653776"/>
    <lineage>
        <taxon>Bacteria</taxon>
        <taxon>Bacillati</taxon>
        <taxon>Bacillota</taxon>
        <taxon>Bacilli</taxon>
        <taxon>Bacillales</taxon>
        <taxon>Bacillaceae</taxon>
        <taxon>Halalkalibacter</taxon>
    </lineage>
</organism>
<gene>
    <name evidence="4" type="ORF">M3202_03360</name>
</gene>
<keyword evidence="3" id="KW-0812">Transmembrane</keyword>
<evidence type="ECO:0000313" key="5">
    <source>
        <dbReference type="Proteomes" id="UP001139179"/>
    </source>
</evidence>
<reference evidence="4" key="1">
    <citation type="submission" date="2022-05" db="EMBL/GenBank/DDBJ databases">
        <title>Comparative Genomics of Spacecraft Associated Microbes.</title>
        <authorList>
            <person name="Tran M.T."/>
            <person name="Wright A."/>
            <person name="Seuylemezian A."/>
            <person name="Eisen J."/>
            <person name="Coil D."/>
        </authorList>
    </citation>
    <scope>NUCLEOTIDE SEQUENCE</scope>
    <source>
        <strain evidence="4">214.1.1</strain>
    </source>
</reference>
<name>A0A9X2IP16_9BACI</name>
<protein>
    <submittedName>
        <fullName evidence="4">DUF881 domain-containing protein</fullName>
    </submittedName>
</protein>